<organism evidence="3 4">
    <name type="scientific">Taxus chinensis</name>
    <name type="common">Chinese yew</name>
    <name type="synonym">Taxus wallichiana var. chinensis</name>
    <dbReference type="NCBI Taxonomy" id="29808"/>
    <lineage>
        <taxon>Eukaryota</taxon>
        <taxon>Viridiplantae</taxon>
        <taxon>Streptophyta</taxon>
        <taxon>Embryophyta</taxon>
        <taxon>Tracheophyta</taxon>
        <taxon>Spermatophyta</taxon>
        <taxon>Pinopsida</taxon>
        <taxon>Pinidae</taxon>
        <taxon>Conifers II</taxon>
        <taxon>Cupressales</taxon>
        <taxon>Taxaceae</taxon>
        <taxon>Taxus</taxon>
    </lineage>
</organism>
<keyword evidence="1" id="KW-0560">Oxidoreductase</keyword>
<dbReference type="Gene3D" id="3.40.50.720">
    <property type="entry name" value="NAD(P)-binding Rossmann-like Domain"/>
    <property type="match status" value="1"/>
</dbReference>
<reference evidence="3 4" key="1">
    <citation type="journal article" date="2021" name="Nat. Plants">
        <title>The Taxus genome provides insights into paclitaxel biosynthesis.</title>
        <authorList>
            <person name="Xiong X."/>
            <person name="Gou J."/>
            <person name="Liao Q."/>
            <person name="Li Y."/>
            <person name="Zhou Q."/>
            <person name="Bi G."/>
            <person name="Li C."/>
            <person name="Du R."/>
            <person name="Wang X."/>
            <person name="Sun T."/>
            <person name="Guo L."/>
            <person name="Liang H."/>
            <person name="Lu P."/>
            <person name="Wu Y."/>
            <person name="Zhang Z."/>
            <person name="Ro D.K."/>
            <person name="Shang Y."/>
            <person name="Huang S."/>
            <person name="Yan J."/>
        </authorList>
    </citation>
    <scope>NUCLEOTIDE SEQUENCE [LARGE SCALE GENOMIC DNA]</scope>
    <source>
        <strain evidence="3">Ta-2019</strain>
    </source>
</reference>
<dbReference type="InterPro" id="IPR001509">
    <property type="entry name" value="Epimerase_deHydtase"/>
</dbReference>
<dbReference type="Proteomes" id="UP000824469">
    <property type="component" value="Unassembled WGS sequence"/>
</dbReference>
<keyword evidence="4" id="KW-1185">Reference proteome</keyword>
<evidence type="ECO:0000313" key="4">
    <source>
        <dbReference type="Proteomes" id="UP000824469"/>
    </source>
</evidence>
<dbReference type="GO" id="GO:0016616">
    <property type="term" value="F:oxidoreductase activity, acting on the CH-OH group of donors, NAD or NADP as acceptor"/>
    <property type="evidence" value="ECO:0007669"/>
    <property type="project" value="TreeGrafter"/>
</dbReference>
<dbReference type="CDD" id="cd08958">
    <property type="entry name" value="FR_SDR_e"/>
    <property type="match status" value="1"/>
</dbReference>
<evidence type="ECO:0000256" key="1">
    <source>
        <dbReference type="ARBA" id="ARBA00023002"/>
    </source>
</evidence>
<dbReference type="InterPro" id="IPR050425">
    <property type="entry name" value="NAD(P)_dehydrat-like"/>
</dbReference>
<dbReference type="PANTHER" id="PTHR10366">
    <property type="entry name" value="NAD DEPENDENT EPIMERASE/DEHYDRATASE"/>
    <property type="match status" value="1"/>
</dbReference>
<accession>A0AA38L5A5</accession>
<dbReference type="FunFam" id="3.40.50.720:FF:000085">
    <property type="entry name" value="Dihydroflavonol reductase"/>
    <property type="match status" value="1"/>
</dbReference>
<evidence type="ECO:0000259" key="2">
    <source>
        <dbReference type="Pfam" id="PF01370"/>
    </source>
</evidence>
<sequence>YFHGRCTPRFCFGCSSEMNQRTVCVTGAGGFIGSWLVKLLLSRGYTVKGAVRNPEDSKYEHLRALEGASASKNLRLVKADILDYDSLVAVIRGCDGVFHMACLISEDLEQVMDPAVKGTANVLDASAECGVKRLVLTSSIGAVYMDPKRDPHLVVDEDCWSDLDYCIQTKNWYCYAKTVAEKAAWKRAEERDLDMVVVNPCLVLGPLLHSFINASTSHITKYLTGTVKTYSNLTQAYVDVRDVAEAHILVYETPSACGRYLCAESSIHRAELVQLLSQILPHYPIPS</sequence>
<name>A0AA38L5A5_TAXCH</name>
<dbReference type="PANTHER" id="PTHR10366:SF852">
    <property type="entry name" value="CINNAMOYL-COA REDUCTASE CAD2"/>
    <property type="match status" value="1"/>
</dbReference>
<dbReference type="AlphaFoldDB" id="A0AA38L5A5"/>
<protein>
    <recommendedName>
        <fullName evidence="2">NAD-dependent epimerase/dehydratase domain-containing protein</fullName>
    </recommendedName>
</protein>
<proteinExistence type="predicted"/>
<dbReference type="InterPro" id="IPR036291">
    <property type="entry name" value="NAD(P)-bd_dom_sf"/>
</dbReference>
<dbReference type="SUPFAM" id="SSF51735">
    <property type="entry name" value="NAD(P)-binding Rossmann-fold domains"/>
    <property type="match status" value="1"/>
</dbReference>
<feature type="non-terminal residue" evidence="3">
    <location>
        <position position="287"/>
    </location>
</feature>
<gene>
    <name evidence="3" type="ORF">KI387_037143</name>
</gene>
<dbReference type="Pfam" id="PF01370">
    <property type="entry name" value="Epimerase"/>
    <property type="match status" value="1"/>
</dbReference>
<feature type="domain" description="NAD-dependent epimerase/dehydratase" evidence="2">
    <location>
        <begin position="23"/>
        <end position="256"/>
    </location>
</feature>
<feature type="non-terminal residue" evidence="3">
    <location>
        <position position="1"/>
    </location>
</feature>
<dbReference type="OMA" id="MEACREM"/>
<comment type="caution">
    <text evidence="3">The sequence shown here is derived from an EMBL/GenBank/DDBJ whole genome shotgun (WGS) entry which is preliminary data.</text>
</comment>
<evidence type="ECO:0000313" key="3">
    <source>
        <dbReference type="EMBL" id="KAH9309232.1"/>
    </source>
</evidence>
<dbReference type="EMBL" id="JAHRHJ020000007">
    <property type="protein sequence ID" value="KAH9309232.1"/>
    <property type="molecule type" value="Genomic_DNA"/>
</dbReference>